<accession>A0A9P8SZZ5</accession>
<keyword evidence="2" id="KW-1185">Reference proteome</keyword>
<proteinExistence type="predicted"/>
<comment type="caution">
    <text evidence="1">The sequence shown here is derived from an EMBL/GenBank/DDBJ whole genome shotgun (WGS) entry which is preliminary data.</text>
</comment>
<name>A0A9P8SZZ5_9ASCO</name>
<dbReference type="GeneID" id="70238574"/>
<dbReference type="EMBL" id="JAEUBE010000487">
    <property type="protein sequence ID" value="KAH3661203.1"/>
    <property type="molecule type" value="Genomic_DNA"/>
</dbReference>
<dbReference type="Proteomes" id="UP000769157">
    <property type="component" value="Unassembled WGS sequence"/>
</dbReference>
<dbReference type="AlphaFoldDB" id="A0A9P8SZZ5"/>
<organism evidence="1 2">
    <name type="scientific">Ogataea philodendri</name>
    <dbReference type="NCBI Taxonomy" id="1378263"/>
    <lineage>
        <taxon>Eukaryota</taxon>
        <taxon>Fungi</taxon>
        <taxon>Dikarya</taxon>
        <taxon>Ascomycota</taxon>
        <taxon>Saccharomycotina</taxon>
        <taxon>Pichiomycetes</taxon>
        <taxon>Pichiales</taxon>
        <taxon>Pichiaceae</taxon>
        <taxon>Ogataea</taxon>
    </lineage>
</organism>
<reference evidence="1" key="1">
    <citation type="journal article" date="2021" name="Open Biol.">
        <title>Shared evolutionary footprints suggest mitochondrial oxidative damage underlies multiple complex I losses in fungi.</title>
        <authorList>
            <person name="Schikora-Tamarit M.A."/>
            <person name="Marcet-Houben M."/>
            <person name="Nosek J."/>
            <person name="Gabaldon T."/>
        </authorList>
    </citation>
    <scope>NUCLEOTIDE SEQUENCE</scope>
    <source>
        <strain evidence="1">CBS6075</strain>
    </source>
</reference>
<protein>
    <submittedName>
        <fullName evidence="1">Uncharacterized protein</fullName>
    </submittedName>
</protein>
<evidence type="ECO:0000313" key="1">
    <source>
        <dbReference type="EMBL" id="KAH3661203.1"/>
    </source>
</evidence>
<sequence>MPKPPSDNGLCDLGSASDLFGGHFYVGIVQVVADFLKGHLKLGLGRLGGSLENLAERQLDRDVGLFQQLDFVEKSLGHELWVLQFCNHCLESPQVQVDSVCSLFHEHPFVVGSTSLQRAMDPHVLSHDVLVFGVWKQLRNADGLIRLELQIVKDLFRHLAQFREAQQPKSLEQSEQTNAGLCKVFMDFVFHQLELEITFHPLKLGQKLLIDLVLFSKLVLLVALGLLDAFRVVVDLCLAEPVQVQESVDMLDQMLQLVPKLPVSQMQLAGVFVQVEFDRFEEQVGHLGQLQIVDERGKRHGWEF</sequence>
<dbReference type="RefSeq" id="XP_046058327.1">
    <property type="nucleotide sequence ID" value="XM_046207914.1"/>
</dbReference>
<gene>
    <name evidence="1" type="ORF">OGAPHI_006610</name>
</gene>
<reference evidence="1" key="2">
    <citation type="submission" date="2021-01" db="EMBL/GenBank/DDBJ databases">
        <authorList>
            <person name="Schikora-Tamarit M.A."/>
        </authorList>
    </citation>
    <scope>NUCLEOTIDE SEQUENCE</scope>
    <source>
        <strain evidence="1">CBS6075</strain>
    </source>
</reference>
<evidence type="ECO:0000313" key="2">
    <source>
        <dbReference type="Proteomes" id="UP000769157"/>
    </source>
</evidence>